<keyword evidence="8" id="KW-0732">Signal</keyword>
<evidence type="ECO:0000256" key="1">
    <source>
        <dbReference type="ARBA" id="ARBA00002124"/>
    </source>
</evidence>
<dbReference type="GO" id="GO:0045735">
    <property type="term" value="F:nutrient reservoir activity"/>
    <property type="evidence" value="ECO:0007669"/>
    <property type="project" value="UniProtKB-KW"/>
</dbReference>
<proteinExistence type="inferred from homology"/>
<feature type="region of interest" description="Disordered" evidence="7">
    <location>
        <begin position="128"/>
        <end position="267"/>
    </location>
</feature>
<comment type="subunit">
    <text evidence="3">Disulfide-bridge linked aggregates.</text>
</comment>
<comment type="similarity">
    <text evidence="2">Belongs to the gliadin/glutenin family.</text>
</comment>
<dbReference type="InterPro" id="IPR036312">
    <property type="entry name" value="Bifun_inhib/LTP/seed_sf"/>
</dbReference>
<dbReference type="Gene3D" id="1.10.110.10">
    <property type="entry name" value="Plant lipid-transfer and hydrophobic proteins"/>
    <property type="match status" value="1"/>
</dbReference>
<feature type="signal peptide" evidence="8">
    <location>
        <begin position="1"/>
        <end position="21"/>
    </location>
</feature>
<evidence type="ECO:0000256" key="4">
    <source>
        <dbReference type="ARBA" id="ARBA00022737"/>
    </source>
</evidence>
<reference evidence="9" key="1">
    <citation type="submission" date="2007-03" db="EMBL/GenBank/DDBJ databases">
        <title>Molecular characterization of HMW-GS genes from Dasypyrum breviaristatum.</title>
        <authorList>
            <person name="Yang Z.-J."/>
            <person name="Li G.-R."/>
            <person name="Ren Z.-L."/>
        </authorList>
    </citation>
    <scope>NUCLEOTIDE SEQUENCE</scope>
    <source>
        <strain evidence="9">PI546517</strain>
    </source>
</reference>
<feature type="compositionally biased region" description="Low complexity" evidence="7">
    <location>
        <begin position="142"/>
        <end position="261"/>
    </location>
</feature>
<comment type="function">
    <text evidence="1">Glutenins are high-molecular weight seed storage proteins of wheat endosperm. Thought to be responsible for the visco-elastic property of wheat dough.</text>
</comment>
<evidence type="ECO:0000256" key="2">
    <source>
        <dbReference type="ARBA" id="ARBA00007506"/>
    </source>
</evidence>
<evidence type="ECO:0000256" key="3">
    <source>
        <dbReference type="ARBA" id="ARBA00011443"/>
    </source>
</evidence>
<evidence type="ECO:0000256" key="8">
    <source>
        <dbReference type="SAM" id="SignalP"/>
    </source>
</evidence>
<dbReference type="PANTHER" id="PTHR34481">
    <property type="entry name" value="TRYPSIN/FACTOR XIIA INHIBITOR-RELATED"/>
    <property type="match status" value="1"/>
</dbReference>
<keyword evidence="6" id="KW-0708">Seed storage protein</keyword>
<evidence type="ECO:0000256" key="6">
    <source>
        <dbReference type="ARBA" id="ARBA00023129"/>
    </source>
</evidence>
<sequence length="305" mass="33299">MAKRLVLFAAVVVALLALTAAEGEASGQLQCERELQESSLEACRRVVDQQLAGQLPWSTGLQMRCCQQLRDVSPECRPVAVSQVVRQYEQQIVVPPKGGSFYPGETTPPQQLQQRILWGRSSQTVQGYYPSVTSPQQGSYYPGQASLQQPGQGQQPGQWQEPGQGQQGYDLTSPQQLGKGQQLGQRQQPGQGQQGYYPISPQQPGQWQQTGQGQQSGQWQQPEQGQQSGQWQQPGQGQQGYYTTFPQQPGQGQQLGQEQQGYNSPYHVSAEQQAASLMVAKAQQLAAQLPAMCRLEGSAALSASQ</sequence>
<dbReference type="SUPFAM" id="SSF47699">
    <property type="entry name" value="Bifunctional inhibitor/lipid-transfer protein/seed storage 2S albumin"/>
    <property type="match status" value="1"/>
</dbReference>
<keyword evidence="4" id="KW-0677">Repeat</keyword>
<keyword evidence="5" id="KW-0758">Storage protein</keyword>
<organism evidence="9">
    <name type="scientific">Dasypyrum hordeaceum</name>
    <dbReference type="NCBI Taxonomy" id="382112"/>
    <lineage>
        <taxon>Eukaryota</taxon>
        <taxon>Viridiplantae</taxon>
        <taxon>Streptophyta</taxon>
        <taxon>Embryophyta</taxon>
        <taxon>Tracheophyta</taxon>
        <taxon>Spermatophyta</taxon>
        <taxon>Magnoliopsida</taxon>
        <taxon>Liliopsida</taxon>
        <taxon>Poales</taxon>
        <taxon>Poaceae</taxon>
        <taxon>BOP clade</taxon>
        <taxon>Pooideae</taxon>
        <taxon>Triticodae</taxon>
        <taxon>Triticeae</taxon>
        <taxon>Triticinae</taxon>
        <taxon>Dasypyrum</taxon>
    </lineage>
</organism>
<dbReference type="InterPro" id="IPR001419">
    <property type="entry name" value="Glutenin"/>
</dbReference>
<name>A5A421_9POAL</name>
<dbReference type="EMBL" id="EF524116">
    <property type="protein sequence ID" value="ABP57028.1"/>
    <property type="molecule type" value="Genomic_DNA"/>
</dbReference>
<feature type="compositionally biased region" description="Polar residues" evidence="7">
    <location>
        <begin position="128"/>
        <end position="139"/>
    </location>
</feature>
<protein>
    <submittedName>
        <fullName evidence="9">Glutenin subunit 1Dby2</fullName>
    </submittedName>
</protein>
<accession>A5A421</accession>
<feature type="chain" id="PRO_5002678931" evidence="8">
    <location>
        <begin position="22"/>
        <end position="305"/>
    </location>
</feature>
<dbReference type="PANTHER" id="PTHR34481:SF14">
    <property type="entry name" value="GLUTENIN, HIGH MOLECULAR WEIGHT SUBUNIT DX5"/>
    <property type="match status" value="1"/>
</dbReference>
<dbReference type="Pfam" id="PF03157">
    <property type="entry name" value="Glutenin_hmw"/>
    <property type="match status" value="2"/>
</dbReference>
<dbReference type="PRINTS" id="PR00210">
    <property type="entry name" value="GLUTENIN"/>
</dbReference>
<evidence type="ECO:0000256" key="7">
    <source>
        <dbReference type="SAM" id="MobiDB-lite"/>
    </source>
</evidence>
<evidence type="ECO:0000256" key="5">
    <source>
        <dbReference type="ARBA" id="ARBA00022761"/>
    </source>
</evidence>
<dbReference type="AlphaFoldDB" id="A5A421"/>
<evidence type="ECO:0000313" key="9">
    <source>
        <dbReference type="EMBL" id="ABP57028.1"/>
    </source>
</evidence>